<evidence type="ECO:0000259" key="1">
    <source>
        <dbReference type="Pfam" id="PF12697"/>
    </source>
</evidence>
<evidence type="ECO:0000313" key="3">
    <source>
        <dbReference type="Proteomes" id="UP000462212"/>
    </source>
</evidence>
<evidence type="ECO:0000313" key="2">
    <source>
        <dbReference type="EMBL" id="TVY43851.1"/>
    </source>
</evidence>
<organism evidence="2 3">
    <name type="scientific">Lachnellula subtilissima</name>
    <dbReference type="NCBI Taxonomy" id="602034"/>
    <lineage>
        <taxon>Eukaryota</taxon>
        <taxon>Fungi</taxon>
        <taxon>Dikarya</taxon>
        <taxon>Ascomycota</taxon>
        <taxon>Pezizomycotina</taxon>
        <taxon>Leotiomycetes</taxon>
        <taxon>Helotiales</taxon>
        <taxon>Lachnaceae</taxon>
        <taxon>Lachnellula</taxon>
    </lineage>
</organism>
<dbReference type="Pfam" id="PF12697">
    <property type="entry name" value="Abhydrolase_6"/>
    <property type="match status" value="1"/>
</dbReference>
<sequence length="274" mass="30184">MDLPSTFQFQGWNIRYNLARPNNTTASNQSQLKPVVFVHGTPWSSTVFQPVIKALLAKPSYQILIYDLPGYGQSQEFAPSPPSSTPTTSPEVQLFQGDTSVKFQAKALAELLKHVQLDGKADHAAPAVIAHDIAGTIVLRAHLLEACEFDTMMLVDANAVLPWGDGFYKLAREEPVSFLRLPPRIFEAVVRAVIQSAVHDPNVLKTGWEDALARPWIGGEAGEQQKSFVRQIAQADDGDVAEMLEGGLYGLVRCDVKIVWGSKTSGFRNIKWKI</sequence>
<dbReference type="SUPFAM" id="SSF53474">
    <property type="entry name" value="alpha/beta-Hydrolases"/>
    <property type="match status" value="1"/>
</dbReference>
<dbReference type="Proteomes" id="UP000462212">
    <property type="component" value="Unassembled WGS sequence"/>
</dbReference>
<dbReference type="InterPro" id="IPR029058">
    <property type="entry name" value="AB_hydrolase_fold"/>
</dbReference>
<proteinExistence type="predicted"/>
<reference evidence="2 3" key="1">
    <citation type="submission" date="2018-05" db="EMBL/GenBank/DDBJ databases">
        <title>Genome sequencing and assembly of the regulated plant pathogen Lachnellula willkommii and related sister species for the development of diagnostic species identification markers.</title>
        <authorList>
            <person name="Giroux E."/>
            <person name="Bilodeau G."/>
        </authorList>
    </citation>
    <scope>NUCLEOTIDE SEQUENCE [LARGE SCALE GENOMIC DNA]</scope>
    <source>
        <strain evidence="2 3">CBS 197.66</strain>
    </source>
</reference>
<dbReference type="PANTHER" id="PTHR43689:SF8">
    <property type="entry name" value="ALPHA_BETA-HYDROLASES SUPERFAMILY PROTEIN"/>
    <property type="match status" value="1"/>
</dbReference>
<name>A0A8H8RZQ9_9HELO</name>
<dbReference type="InterPro" id="IPR000073">
    <property type="entry name" value="AB_hydrolase_1"/>
</dbReference>
<gene>
    <name evidence="2" type="ORF">LSUB1_G001149</name>
</gene>
<dbReference type="OrthoDB" id="6431331at2759"/>
<dbReference type="Gene3D" id="3.40.50.1820">
    <property type="entry name" value="alpha/beta hydrolase"/>
    <property type="match status" value="1"/>
</dbReference>
<protein>
    <recommendedName>
        <fullName evidence="1">AB hydrolase-1 domain-containing protein</fullName>
    </recommendedName>
</protein>
<accession>A0A8H8RZQ9</accession>
<dbReference type="EMBL" id="QGMJ01000054">
    <property type="protein sequence ID" value="TVY43851.1"/>
    <property type="molecule type" value="Genomic_DNA"/>
</dbReference>
<dbReference type="AlphaFoldDB" id="A0A8H8RZQ9"/>
<dbReference type="PANTHER" id="PTHR43689">
    <property type="entry name" value="HYDROLASE"/>
    <property type="match status" value="1"/>
</dbReference>
<keyword evidence="3" id="KW-1185">Reference proteome</keyword>
<feature type="domain" description="AB hydrolase-1" evidence="1">
    <location>
        <begin position="35"/>
        <end position="218"/>
    </location>
</feature>
<comment type="caution">
    <text evidence="2">The sequence shown here is derived from an EMBL/GenBank/DDBJ whole genome shotgun (WGS) entry which is preliminary data.</text>
</comment>